<organism evidence="2 3">
    <name type="scientific">Macrophomina phaseolina (strain MS6)</name>
    <name type="common">Charcoal rot fungus</name>
    <dbReference type="NCBI Taxonomy" id="1126212"/>
    <lineage>
        <taxon>Eukaryota</taxon>
        <taxon>Fungi</taxon>
        <taxon>Dikarya</taxon>
        <taxon>Ascomycota</taxon>
        <taxon>Pezizomycotina</taxon>
        <taxon>Dothideomycetes</taxon>
        <taxon>Dothideomycetes incertae sedis</taxon>
        <taxon>Botryosphaeriales</taxon>
        <taxon>Botryosphaeriaceae</taxon>
        <taxon>Macrophomina</taxon>
    </lineage>
</organism>
<dbReference type="Proteomes" id="UP000007129">
    <property type="component" value="Unassembled WGS sequence"/>
</dbReference>
<evidence type="ECO:0000256" key="1">
    <source>
        <dbReference type="SAM" id="MobiDB-lite"/>
    </source>
</evidence>
<accession>K2RLV6</accession>
<dbReference type="OrthoDB" id="5362512at2759"/>
<dbReference type="InParanoid" id="K2RLV6"/>
<name>K2RLV6_MACPH</name>
<dbReference type="VEuPathDB" id="FungiDB:MPH_07118"/>
<protein>
    <submittedName>
        <fullName evidence="2">Heterokaryon incompatibility protein</fullName>
    </submittedName>
</protein>
<reference evidence="2 3" key="1">
    <citation type="journal article" date="2012" name="BMC Genomics">
        <title>Tools to kill: Genome of one of the most destructive plant pathogenic fungi Macrophomina phaseolina.</title>
        <authorList>
            <person name="Islam M.S."/>
            <person name="Haque M.S."/>
            <person name="Islam M.M."/>
            <person name="Emdad E.M."/>
            <person name="Halim A."/>
            <person name="Hossen Q.M.M."/>
            <person name="Hossain M.Z."/>
            <person name="Ahmed B."/>
            <person name="Rahim S."/>
            <person name="Rahman M.S."/>
            <person name="Alam M.M."/>
            <person name="Hou S."/>
            <person name="Wan X."/>
            <person name="Saito J.A."/>
            <person name="Alam M."/>
        </authorList>
    </citation>
    <scope>NUCLEOTIDE SEQUENCE [LARGE SCALE GENOMIC DNA]</scope>
    <source>
        <strain evidence="2 3">MS6</strain>
    </source>
</reference>
<evidence type="ECO:0000313" key="2">
    <source>
        <dbReference type="EMBL" id="EKG15683.1"/>
    </source>
</evidence>
<gene>
    <name evidence="2" type="ORF">MPH_07118</name>
</gene>
<proteinExistence type="predicted"/>
<evidence type="ECO:0000313" key="3">
    <source>
        <dbReference type="Proteomes" id="UP000007129"/>
    </source>
</evidence>
<dbReference type="HOGENOM" id="CLU_002639_5_3_1"/>
<dbReference type="EMBL" id="AHHD01000293">
    <property type="protein sequence ID" value="EKG15683.1"/>
    <property type="molecule type" value="Genomic_DNA"/>
</dbReference>
<dbReference type="PANTHER" id="PTHR33112:SF10">
    <property type="entry name" value="TOL"/>
    <property type="match status" value="1"/>
</dbReference>
<dbReference type="PANTHER" id="PTHR33112">
    <property type="entry name" value="DOMAIN PROTEIN, PUTATIVE-RELATED"/>
    <property type="match status" value="1"/>
</dbReference>
<dbReference type="eggNOG" id="ENOG502SKXB">
    <property type="taxonomic scope" value="Eukaryota"/>
</dbReference>
<sequence length="764" mass="86182">MICTFCREGILEANRVRGEHHNYLETFGQSVRQGCMICCALRENMGALEFWFDQESPKPVYRWNLRKAAGTRESEEYVIITLRALPGRTSTMQEPAKSDKLPDRIFYLLPEEELGPVQSLAQLGHGTNSAHSWDTVVHWVKSCEKNHAKCNRRWSGHDFVPTRLLDLGPLSATWPPESLQVVETKQNAIKAAYVTLSHCWGKKLFRTLRTEDIQKSGNASISWEDICKNKNFAESIEVARHLRSRMTKMKTSTRKAQGCIKSTATLTATLLLLILRTVKEGCSVSEMLRRSTAFLPDTTRKNGRLRFKTEHGAFSPETRGRKTCWIESSTRGPGCSKVLKSYTVMHSVGWLLTKHMAERMLSPRLLHYSKNQIFWDCSTTTACEILPSGIPRPLDMLASVDRHWRERLQESSLLVEPLAGTANDSLEAFWKMAVANFTRCTLTNPADRLIAIWGIAALVRDALGEDFGAGLWDKNLHEQLAWRVVDCGSADRPELLRDMFPSWSWASVIGKVEVADRVAGPRFYKVADHERREISFQLKTNLFRRQDEETADSWAQEMPRMDEQIARMRARGLNMLEVDKNAEWSGKSAKTLEAPGKRKKAAPGACKTKGGEELPELQDPSIPIRGHILDGTLTSDDNGRWTLLVPGPTEGVLAEAFPDCKPQCDGLNCKFVFLAVTREFLDTLGRIMPMEEDAIEDEDLERCLYSGVGILVESSGGPGQFRRTGAWIFRSVPHGVWSTWLKICCGRDAGDEHDLNEGTEFFLS</sequence>
<comment type="caution">
    <text evidence="2">The sequence shown here is derived from an EMBL/GenBank/DDBJ whole genome shotgun (WGS) entry which is preliminary data.</text>
</comment>
<dbReference type="AlphaFoldDB" id="K2RLV6"/>
<feature type="region of interest" description="Disordered" evidence="1">
    <location>
        <begin position="592"/>
        <end position="621"/>
    </location>
</feature>